<organism evidence="1 2">
    <name type="scientific">Sphaerobolus stellatus (strain SS14)</name>
    <dbReference type="NCBI Taxonomy" id="990650"/>
    <lineage>
        <taxon>Eukaryota</taxon>
        <taxon>Fungi</taxon>
        <taxon>Dikarya</taxon>
        <taxon>Basidiomycota</taxon>
        <taxon>Agaricomycotina</taxon>
        <taxon>Agaricomycetes</taxon>
        <taxon>Phallomycetidae</taxon>
        <taxon>Geastrales</taxon>
        <taxon>Sphaerobolaceae</taxon>
        <taxon>Sphaerobolus</taxon>
    </lineage>
</organism>
<dbReference type="Proteomes" id="UP000054279">
    <property type="component" value="Unassembled WGS sequence"/>
</dbReference>
<dbReference type="AlphaFoldDB" id="A0A0C9UYM2"/>
<proteinExistence type="predicted"/>
<gene>
    <name evidence="1" type="ORF">M422DRAFT_49459</name>
</gene>
<reference evidence="1 2" key="1">
    <citation type="submission" date="2014-06" db="EMBL/GenBank/DDBJ databases">
        <title>Evolutionary Origins and Diversification of the Mycorrhizal Mutualists.</title>
        <authorList>
            <consortium name="DOE Joint Genome Institute"/>
            <consortium name="Mycorrhizal Genomics Consortium"/>
            <person name="Kohler A."/>
            <person name="Kuo A."/>
            <person name="Nagy L.G."/>
            <person name="Floudas D."/>
            <person name="Copeland A."/>
            <person name="Barry K.W."/>
            <person name="Cichocki N."/>
            <person name="Veneault-Fourrey C."/>
            <person name="LaButti K."/>
            <person name="Lindquist E.A."/>
            <person name="Lipzen A."/>
            <person name="Lundell T."/>
            <person name="Morin E."/>
            <person name="Murat C."/>
            <person name="Riley R."/>
            <person name="Ohm R."/>
            <person name="Sun H."/>
            <person name="Tunlid A."/>
            <person name="Henrissat B."/>
            <person name="Grigoriev I.V."/>
            <person name="Hibbett D.S."/>
            <person name="Martin F."/>
        </authorList>
    </citation>
    <scope>NUCLEOTIDE SEQUENCE [LARGE SCALE GENOMIC DNA]</scope>
    <source>
        <strain evidence="1 2">SS14</strain>
    </source>
</reference>
<sequence length="149" mass="16427">MLDDEHAIKFSRGYDRSSPPLDDPPPNFNGTLNFTSNNAQTVAYNFYMDNYIQSLPLLELCQSNNGTFQSEGDFQSEDNALDFAVTFPSNLLETYSSTGLLENPSPLNTASPAGAKVPTLVETIPRVHDIRPVSSSSTFDKAGFYCVTW</sequence>
<accession>A0A0C9UYM2</accession>
<dbReference type="EMBL" id="KN837148">
    <property type="protein sequence ID" value="KIJ39954.1"/>
    <property type="molecule type" value="Genomic_DNA"/>
</dbReference>
<keyword evidence="2" id="KW-1185">Reference proteome</keyword>
<name>A0A0C9UYM2_SPHS4</name>
<dbReference type="HOGENOM" id="CLU_1750865_0_0_1"/>
<protein>
    <submittedName>
        <fullName evidence="1">Uncharacterized protein</fullName>
    </submittedName>
</protein>
<evidence type="ECO:0000313" key="2">
    <source>
        <dbReference type="Proteomes" id="UP000054279"/>
    </source>
</evidence>
<evidence type="ECO:0000313" key="1">
    <source>
        <dbReference type="EMBL" id="KIJ39954.1"/>
    </source>
</evidence>